<evidence type="ECO:0000313" key="1">
    <source>
        <dbReference type="EMBL" id="KAK1449661.1"/>
    </source>
</evidence>
<evidence type="ECO:0000313" key="2">
    <source>
        <dbReference type="Proteomes" id="UP001239795"/>
    </source>
</evidence>
<keyword evidence="2" id="KW-1185">Reference proteome</keyword>
<protein>
    <submittedName>
        <fullName evidence="1">Uncharacterized protein</fullName>
    </submittedName>
</protein>
<dbReference type="EMBL" id="MLGG01000057">
    <property type="protein sequence ID" value="KAK1449661.1"/>
    <property type="molecule type" value="Genomic_DNA"/>
</dbReference>
<dbReference type="Proteomes" id="UP001239795">
    <property type="component" value="Unassembled WGS sequence"/>
</dbReference>
<proteinExistence type="predicted"/>
<comment type="caution">
    <text evidence="1">The sequence shown here is derived from an EMBL/GenBank/DDBJ whole genome shotgun (WGS) entry which is preliminary data.</text>
</comment>
<reference evidence="1 2" key="1">
    <citation type="submission" date="2016-10" db="EMBL/GenBank/DDBJ databases">
        <title>The genome sequence of Colletotrichum fioriniae PJ7.</title>
        <authorList>
            <person name="Baroncelli R."/>
        </authorList>
    </citation>
    <scope>NUCLEOTIDE SEQUENCE [LARGE SCALE GENOMIC DNA]</scope>
    <source>
        <strain evidence="1">Col 31</strain>
    </source>
</reference>
<sequence length="415" mass="46889">GKNLRQRVLPACLFYLAQDTVLFPAFPRKKSHLCLRHYPDIPYLATNANLTHLRPSSVRKDAHLAIDRDHRSLPLRASFRLPSWPFLLCRLLQLSSCTCGPLRCTRTQAAFPTEELFRPTWNKHSQKTAPNQQYRRPQKPLHVNRTAFPGTTYPSESREKDILGHSLFLLLLLLNKVGTLLCASSNPLPLPYNVAFLTPLVELYSTTQPHSRFFRHTFVIHGIPALFRSLSLHRIHSLALLYLPCSFHSCVADIISDWLKPKQSTVTVKGPTTTAAKNPTCLRPVRTGGNPFRPSHFLTHSRASPPILQSAIPPTYTSGHFTASKQTRKQASAVPSTVAIPRNQHTIFSWYWTPPFSFYRQELLSTTTTTTTTIILTLTSISFLCNVKRQAESRAKALFSSPLERNSSYRVKSGD</sequence>
<accession>A0AAI9U537</accession>
<dbReference type="AlphaFoldDB" id="A0AAI9U537"/>
<gene>
    <name evidence="1" type="ORF">CMEL01_06997</name>
</gene>
<organism evidence="1 2">
    <name type="scientific">Colletotrichum melonis</name>
    <dbReference type="NCBI Taxonomy" id="1209925"/>
    <lineage>
        <taxon>Eukaryota</taxon>
        <taxon>Fungi</taxon>
        <taxon>Dikarya</taxon>
        <taxon>Ascomycota</taxon>
        <taxon>Pezizomycotina</taxon>
        <taxon>Sordariomycetes</taxon>
        <taxon>Hypocreomycetidae</taxon>
        <taxon>Glomerellales</taxon>
        <taxon>Glomerellaceae</taxon>
        <taxon>Colletotrichum</taxon>
        <taxon>Colletotrichum acutatum species complex</taxon>
    </lineage>
</organism>
<name>A0AAI9U537_9PEZI</name>
<feature type="non-terminal residue" evidence="1">
    <location>
        <position position="1"/>
    </location>
</feature>